<protein>
    <submittedName>
        <fullName evidence="1">Uncharacterized protein</fullName>
    </submittedName>
</protein>
<organism evidence="1">
    <name type="scientific">marine metagenome</name>
    <dbReference type="NCBI Taxonomy" id="408172"/>
    <lineage>
        <taxon>unclassified sequences</taxon>
        <taxon>metagenomes</taxon>
        <taxon>ecological metagenomes</taxon>
    </lineage>
</organism>
<name>A0A382FLV1_9ZZZZ</name>
<proteinExistence type="predicted"/>
<dbReference type="AlphaFoldDB" id="A0A382FLV1"/>
<dbReference type="Gene3D" id="1.25.40.10">
    <property type="entry name" value="Tetratricopeptide repeat domain"/>
    <property type="match status" value="1"/>
</dbReference>
<accession>A0A382FLV1</accession>
<evidence type="ECO:0000313" key="1">
    <source>
        <dbReference type="EMBL" id="SVB63324.1"/>
    </source>
</evidence>
<sequence length="79" mass="9020">MLKKGKLEEAREILEEAVEEQLFKSSTDYYNLGLIYHAYGERVVASDYYGKAIATGGYKRMYVDALLNLRTMDAETSLD</sequence>
<dbReference type="InterPro" id="IPR011990">
    <property type="entry name" value="TPR-like_helical_dom_sf"/>
</dbReference>
<gene>
    <name evidence="1" type="ORF">METZ01_LOCUS216178</name>
</gene>
<dbReference type="SUPFAM" id="SSF48452">
    <property type="entry name" value="TPR-like"/>
    <property type="match status" value="1"/>
</dbReference>
<reference evidence="1" key="1">
    <citation type="submission" date="2018-05" db="EMBL/GenBank/DDBJ databases">
        <authorList>
            <person name="Lanie J.A."/>
            <person name="Ng W.-L."/>
            <person name="Kazmierczak K.M."/>
            <person name="Andrzejewski T.M."/>
            <person name="Davidsen T.M."/>
            <person name="Wayne K.J."/>
            <person name="Tettelin H."/>
            <person name="Glass J.I."/>
            <person name="Rusch D."/>
            <person name="Podicherti R."/>
            <person name="Tsui H.-C.T."/>
            <person name="Winkler M.E."/>
        </authorList>
    </citation>
    <scope>NUCLEOTIDE SEQUENCE</scope>
</reference>
<dbReference type="EMBL" id="UINC01050408">
    <property type="protein sequence ID" value="SVB63324.1"/>
    <property type="molecule type" value="Genomic_DNA"/>
</dbReference>